<evidence type="ECO:0000313" key="11">
    <source>
        <dbReference type="EMBL" id="GAO28461.1"/>
    </source>
</evidence>
<evidence type="ECO:0000256" key="9">
    <source>
        <dbReference type="SAM" id="Phobius"/>
    </source>
</evidence>
<feature type="transmembrane region" description="Helical" evidence="9">
    <location>
        <begin position="165"/>
        <end position="184"/>
    </location>
</feature>
<keyword evidence="8" id="KW-0902">Two-component regulatory system</keyword>
<dbReference type="EMBL" id="BAZW01000003">
    <property type="protein sequence ID" value="GAO28461.1"/>
    <property type="molecule type" value="Genomic_DNA"/>
</dbReference>
<dbReference type="Gene3D" id="3.30.565.10">
    <property type="entry name" value="Histidine kinase-like ATPase, C-terminal domain"/>
    <property type="match status" value="1"/>
</dbReference>
<dbReference type="Pfam" id="PF02518">
    <property type="entry name" value="HATPase_c"/>
    <property type="match status" value="1"/>
</dbReference>
<keyword evidence="6" id="KW-0418">Kinase</keyword>
<dbReference type="AlphaFoldDB" id="A0A0E9LTK5"/>
<dbReference type="Gene3D" id="1.10.287.130">
    <property type="match status" value="1"/>
</dbReference>
<organism evidence="11 12">
    <name type="scientific">Geofilum rubicundum JCM 15548</name>
    <dbReference type="NCBI Taxonomy" id="1236989"/>
    <lineage>
        <taxon>Bacteria</taxon>
        <taxon>Pseudomonadati</taxon>
        <taxon>Bacteroidota</taxon>
        <taxon>Bacteroidia</taxon>
        <taxon>Marinilabiliales</taxon>
        <taxon>Marinilabiliaceae</taxon>
        <taxon>Geofilum</taxon>
    </lineage>
</organism>
<evidence type="ECO:0000256" key="3">
    <source>
        <dbReference type="ARBA" id="ARBA00022553"/>
    </source>
</evidence>
<dbReference type="Gene3D" id="3.30.450.20">
    <property type="entry name" value="PAS domain"/>
    <property type="match status" value="1"/>
</dbReference>
<keyword evidence="9" id="KW-1133">Transmembrane helix</keyword>
<dbReference type="PANTHER" id="PTHR43711">
    <property type="entry name" value="TWO-COMPONENT HISTIDINE KINASE"/>
    <property type="match status" value="1"/>
</dbReference>
<comment type="catalytic activity">
    <reaction evidence="1">
        <text>ATP + protein L-histidine = ADP + protein N-phospho-L-histidine.</text>
        <dbReference type="EC" id="2.7.13.3"/>
    </reaction>
</comment>
<dbReference type="GO" id="GO:0000155">
    <property type="term" value="F:phosphorelay sensor kinase activity"/>
    <property type="evidence" value="ECO:0007669"/>
    <property type="project" value="InterPro"/>
</dbReference>
<dbReference type="Proteomes" id="UP000032900">
    <property type="component" value="Unassembled WGS sequence"/>
</dbReference>
<sequence>MDYTATPLLTVWSEVYVNKKSEINGILDLEGKTIAVMKSDFNGKYLKQLTEKLAITCVFIETTDFEEVFKLISGNKVNAGVVNNTFGAPKSAEYELLSSGIIFNPFDIYFTVKKGANQELLTILNKYLHDWKHDRNSVYNTARQKWSQGHVGAIEVFPEWLESTIYLVLLVVLTLFTFIGLLRYKIRAATKKIKYSELIFKTFMENTPAYVYIKDEHLNHLYRNRMVDKVNGVGPNDKVSSAKTVFEPHIAELVERMDKEILSSKKKQCDLQYFCKLNGKNTWLHDYKFYLNLPNGKPAIAGLSFDITKLKNTESELIKAKERAEESDHLKSAFLANMSHEIRTPMNGILGFANLLKNPDLSGEQQQKYIEIINKSGIRMLNIINDIIDISKIESGLMKVDIRDVNINEQIEFIDSFFKAEAEAKGLSFSYKSPLPAEKAIIKTDGEKVYAILTNLVKNAIKYTADGSIELGYKFVEKDKSLQFHIKDTGIGIPKNRQKAIFDRFIQLTFLIKRPTREQV</sequence>
<feature type="domain" description="Histidine kinase" evidence="10">
    <location>
        <begin position="337"/>
        <end position="520"/>
    </location>
</feature>
<evidence type="ECO:0000256" key="4">
    <source>
        <dbReference type="ARBA" id="ARBA00022679"/>
    </source>
</evidence>
<keyword evidence="9" id="KW-0812">Transmembrane</keyword>
<comment type="caution">
    <text evidence="11">The sequence shown here is derived from an EMBL/GenBank/DDBJ whole genome shotgun (WGS) entry which is preliminary data.</text>
</comment>
<dbReference type="SUPFAM" id="SSF47384">
    <property type="entry name" value="Homodimeric domain of signal transducing histidine kinase"/>
    <property type="match status" value="1"/>
</dbReference>
<dbReference type="CDD" id="cd00082">
    <property type="entry name" value="HisKA"/>
    <property type="match status" value="1"/>
</dbReference>
<keyword evidence="9" id="KW-0472">Membrane</keyword>
<dbReference type="InterPro" id="IPR003661">
    <property type="entry name" value="HisK_dim/P_dom"/>
</dbReference>
<keyword evidence="4" id="KW-0808">Transferase</keyword>
<evidence type="ECO:0000256" key="5">
    <source>
        <dbReference type="ARBA" id="ARBA00022741"/>
    </source>
</evidence>
<dbReference type="InterPro" id="IPR035965">
    <property type="entry name" value="PAS-like_dom_sf"/>
</dbReference>
<reference evidence="11 12" key="1">
    <citation type="journal article" date="2015" name="Microbes Environ.">
        <title>Distribution and evolution of nitrogen fixation genes in the phylum bacteroidetes.</title>
        <authorList>
            <person name="Inoue J."/>
            <person name="Oshima K."/>
            <person name="Suda W."/>
            <person name="Sakamoto M."/>
            <person name="Iino T."/>
            <person name="Noda S."/>
            <person name="Hongoh Y."/>
            <person name="Hattori M."/>
            <person name="Ohkuma M."/>
        </authorList>
    </citation>
    <scope>NUCLEOTIDE SEQUENCE [LARGE SCALE GENOMIC DNA]</scope>
    <source>
        <strain evidence="11">JCM 15548</strain>
    </source>
</reference>
<keyword evidence="5" id="KW-0547">Nucleotide-binding</keyword>
<dbReference type="InterPro" id="IPR036097">
    <property type="entry name" value="HisK_dim/P_sf"/>
</dbReference>
<dbReference type="Gene3D" id="3.40.190.10">
    <property type="entry name" value="Periplasmic binding protein-like II"/>
    <property type="match status" value="2"/>
</dbReference>
<evidence type="ECO:0000256" key="8">
    <source>
        <dbReference type="ARBA" id="ARBA00023012"/>
    </source>
</evidence>
<dbReference type="FunFam" id="1.10.287.130:FF:000002">
    <property type="entry name" value="Two-component osmosensing histidine kinase"/>
    <property type="match status" value="1"/>
</dbReference>
<dbReference type="InterPro" id="IPR050736">
    <property type="entry name" value="Sensor_HK_Regulatory"/>
</dbReference>
<gene>
    <name evidence="11" type="ORF">JCM15548_1558</name>
</gene>
<dbReference type="InterPro" id="IPR005467">
    <property type="entry name" value="His_kinase_dom"/>
</dbReference>
<dbReference type="InterPro" id="IPR003594">
    <property type="entry name" value="HATPase_dom"/>
</dbReference>
<dbReference type="SUPFAM" id="SSF55785">
    <property type="entry name" value="PYP-like sensor domain (PAS domain)"/>
    <property type="match status" value="1"/>
</dbReference>
<dbReference type="Pfam" id="PF00512">
    <property type="entry name" value="HisKA"/>
    <property type="match status" value="1"/>
</dbReference>
<dbReference type="PANTHER" id="PTHR43711:SF31">
    <property type="entry name" value="HISTIDINE KINASE"/>
    <property type="match status" value="1"/>
</dbReference>
<evidence type="ECO:0000256" key="2">
    <source>
        <dbReference type="ARBA" id="ARBA00012438"/>
    </source>
</evidence>
<name>A0A0E9LTK5_9BACT</name>
<dbReference type="EC" id="2.7.13.3" evidence="2"/>
<dbReference type="InterPro" id="IPR036890">
    <property type="entry name" value="HATPase_C_sf"/>
</dbReference>
<dbReference type="SMART" id="SM00388">
    <property type="entry name" value="HisKA"/>
    <property type="match status" value="1"/>
</dbReference>
<keyword evidence="7" id="KW-0067">ATP-binding</keyword>
<evidence type="ECO:0000256" key="6">
    <source>
        <dbReference type="ARBA" id="ARBA00022777"/>
    </source>
</evidence>
<keyword evidence="12" id="KW-1185">Reference proteome</keyword>
<dbReference type="SUPFAM" id="SSF55874">
    <property type="entry name" value="ATPase domain of HSP90 chaperone/DNA topoisomerase II/histidine kinase"/>
    <property type="match status" value="1"/>
</dbReference>
<dbReference type="GO" id="GO:0005524">
    <property type="term" value="F:ATP binding"/>
    <property type="evidence" value="ECO:0007669"/>
    <property type="project" value="UniProtKB-KW"/>
</dbReference>
<accession>A0A0E9LTK5</accession>
<evidence type="ECO:0000313" key="12">
    <source>
        <dbReference type="Proteomes" id="UP000032900"/>
    </source>
</evidence>
<evidence type="ECO:0000259" key="10">
    <source>
        <dbReference type="PROSITE" id="PS50109"/>
    </source>
</evidence>
<dbReference type="STRING" id="1236989.JCM15548_1558"/>
<evidence type="ECO:0000256" key="1">
    <source>
        <dbReference type="ARBA" id="ARBA00000085"/>
    </source>
</evidence>
<dbReference type="PROSITE" id="PS50109">
    <property type="entry name" value="HIS_KIN"/>
    <property type="match status" value="1"/>
</dbReference>
<dbReference type="SUPFAM" id="SSF53850">
    <property type="entry name" value="Periplasmic binding protein-like II"/>
    <property type="match status" value="1"/>
</dbReference>
<protein>
    <recommendedName>
        <fullName evidence="2">histidine kinase</fullName>
        <ecNumber evidence="2">2.7.13.3</ecNumber>
    </recommendedName>
</protein>
<proteinExistence type="predicted"/>
<keyword evidence="3" id="KW-0597">Phosphoprotein</keyword>
<evidence type="ECO:0000256" key="7">
    <source>
        <dbReference type="ARBA" id="ARBA00022840"/>
    </source>
</evidence>